<name>X0XTB3_9ZZZZ</name>
<dbReference type="SUPFAM" id="SSF56563">
    <property type="entry name" value="Major capsid protein gp5"/>
    <property type="match status" value="1"/>
</dbReference>
<protein>
    <recommendedName>
        <fullName evidence="2">Phage major capsid protein</fullName>
    </recommendedName>
</protein>
<feature type="non-terminal residue" evidence="1">
    <location>
        <position position="1"/>
    </location>
</feature>
<accession>X0XTB3</accession>
<dbReference type="AlphaFoldDB" id="X0XTB3"/>
<organism evidence="1">
    <name type="scientific">marine sediment metagenome</name>
    <dbReference type="NCBI Taxonomy" id="412755"/>
    <lineage>
        <taxon>unclassified sequences</taxon>
        <taxon>metagenomes</taxon>
        <taxon>ecological metagenomes</taxon>
    </lineage>
</organism>
<gene>
    <name evidence="1" type="ORF">S01H1_75026</name>
</gene>
<evidence type="ECO:0000313" key="1">
    <source>
        <dbReference type="EMBL" id="GAG46465.1"/>
    </source>
</evidence>
<reference evidence="1" key="1">
    <citation type="journal article" date="2014" name="Front. Microbiol.">
        <title>High frequency of phylogenetically diverse reductive dehalogenase-homologous genes in deep subseafloor sedimentary metagenomes.</title>
        <authorList>
            <person name="Kawai M."/>
            <person name="Futagami T."/>
            <person name="Toyoda A."/>
            <person name="Takaki Y."/>
            <person name="Nishi S."/>
            <person name="Hori S."/>
            <person name="Arai W."/>
            <person name="Tsubouchi T."/>
            <person name="Morono Y."/>
            <person name="Uchiyama I."/>
            <person name="Ito T."/>
            <person name="Fujiyama A."/>
            <person name="Inagaki F."/>
            <person name="Takami H."/>
        </authorList>
    </citation>
    <scope>NUCLEOTIDE SEQUENCE</scope>
    <source>
        <strain evidence="1">Expedition CK06-06</strain>
    </source>
</reference>
<evidence type="ECO:0008006" key="2">
    <source>
        <dbReference type="Google" id="ProtNLM"/>
    </source>
</evidence>
<dbReference type="EMBL" id="BARS01050227">
    <property type="protein sequence ID" value="GAG46465.1"/>
    <property type="molecule type" value="Genomic_DNA"/>
</dbReference>
<sequence length="184" mass="20175">RTHLKDIVRAVSRRVDARIWDVMSDGRTGATNINFVTISGTWGGNDASENPIMDIMEAKQKIRSYSYNPEGGELYLNSITHKNLLNWLINIKGSSIPNWSSEKVKDGVVMHLLGLNTVISENVTSNFGAVAVSKEAVTWHTFMPMTAQPVTEVGIGVQLRCWEEGEATLVNPRAVCLLSGTGTT</sequence>
<proteinExistence type="predicted"/>
<comment type="caution">
    <text evidence="1">The sequence shown here is derived from an EMBL/GenBank/DDBJ whole genome shotgun (WGS) entry which is preliminary data.</text>
</comment>